<evidence type="ECO:0000256" key="4">
    <source>
        <dbReference type="ARBA" id="ARBA00023125"/>
    </source>
</evidence>
<dbReference type="PANTHER" id="PTHR48111:SF1">
    <property type="entry name" value="TWO-COMPONENT RESPONSE REGULATOR ORR33"/>
    <property type="match status" value="1"/>
</dbReference>
<dbReference type="InterPro" id="IPR039420">
    <property type="entry name" value="WalR-like"/>
</dbReference>
<keyword evidence="1" id="KW-0597">Phosphoprotein</keyword>
<proteinExistence type="predicted"/>
<sequence>MGEINYQQTAQNRRIPFVDSQIVMSQIESFTEFAENAQEKPAEKSDRMKQAVKDMTPLKGKTALVVDSALATRRALQDQLSQLGAKTVIFASSVSEVEQHLSSREFALIVCEYQLEGDRNGQQLLEDLRVNKKLNWTTAFMMVTGERSYSNVVAVAEFEPDDYLIKPFTASTLSDRVVRIFNRKARLAEAYKAAYDGQYLAVPEICEGLEIRFPQYLNELERMRIESFFWSGQLGKTEKELLDKIERAPKPWMHLLLAKVNLEKKDFEEAGGLLATVVKTNPEYLAASDLYADVLWEQNKPGEALEVLEKMGAKALASTSRLRKLADLAVRIGDNTRSKNYLTKVIDRSRNTSLSQIHDYLQLSKIYVTEGRHEEAEKLTAKMRSTVNSADLDLARAMMTIQKEIAEGRSVKALDKLTAFFDTHAEVIPALEPETLTSLLELCFAVNMGSKGYELASQITRHKPSKAMLDRIRTSITMFKENSLRNAE</sequence>
<comment type="caution">
    <text evidence="6">Lacks conserved residue(s) required for the propagation of feature annotation.</text>
</comment>
<evidence type="ECO:0000256" key="1">
    <source>
        <dbReference type="ARBA" id="ARBA00022553"/>
    </source>
</evidence>
<dbReference type="InterPro" id="IPR001789">
    <property type="entry name" value="Sig_transdc_resp-reg_receiver"/>
</dbReference>
<keyword evidence="5" id="KW-0804">Transcription</keyword>
<dbReference type="GO" id="GO:0000156">
    <property type="term" value="F:phosphorelay response regulator activity"/>
    <property type="evidence" value="ECO:0007669"/>
    <property type="project" value="TreeGrafter"/>
</dbReference>
<name>A0AA86MEG9_9BURK</name>
<dbReference type="PROSITE" id="PS50110">
    <property type="entry name" value="RESPONSE_REGULATORY"/>
    <property type="match status" value="1"/>
</dbReference>
<evidence type="ECO:0000256" key="6">
    <source>
        <dbReference type="PROSITE-ProRule" id="PRU00169"/>
    </source>
</evidence>
<keyword evidence="9" id="KW-1185">Reference proteome</keyword>
<dbReference type="InterPro" id="IPR011990">
    <property type="entry name" value="TPR-like_helical_dom_sf"/>
</dbReference>
<dbReference type="SUPFAM" id="SSF52172">
    <property type="entry name" value="CheY-like"/>
    <property type="match status" value="1"/>
</dbReference>
<feature type="domain" description="Response regulatory" evidence="7">
    <location>
        <begin position="62"/>
        <end position="181"/>
    </location>
</feature>
<evidence type="ECO:0000256" key="2">
    <source>
        <dbReference type="ARBA" id="ARBA00023012"/>
    </source>
</evidence>
<dbReference type="Pfam" id="PF00072">
    <property type="entry name" value="Response_reg"/>
    <property type="match status" value="1"/>
</dbReference>
<keyword evidence="3" id="KW-0805">Transcription regulation</keyword>
<dbReference type="AlphaFoldDB" id="A0AA86MEG9"/>
<dbReference type="KEGG" id="lto:RGQ30_14160"/>
<dbReference type="GO" id="GO:0032993">
    <property type="term" value="C:protein-DNA complex"/>
    <property type="evidence" value="ECO:0007669"/>
    <property type="project" value="TreeGrafter"/>
</dbReference>
<evidence type="ECO:0000313" key="8">
    <source>
        <dbReference type="EMBL" id="BET25915.1"/>
    </source>
</evidence>
<keyword evidence="4" id="KW-0238">DNA-binding</keyword>
<evidence type="ECO:0000256" key="5">
    <source>
        <dbReference type="ARBA" id="ARBA00023163"/>
    </source>
</evidence>
<evidence type="ECO:0000256" key="3">
    <source>
        <dbReference type="ARBA" id="ARBA00023015"/>
    </source>
</evidence>
<dbReference type="GO" id="GO:0000976">
    <property type="term" value="F:transcription cis-regulatory region binding"/>
    <property type="evidence" value="ECO:0007669"/>
    <property type="project" value="TreeGrafter"/>
</dbReference>
<dbReference type="InterPro" id="IPR011006">
    <property type="entry name" value="CheY-like_superfamily"/>
</dbReference>
<keyword evidence="2" id="KW-0902">Two-component regulatory system</keyword>
<protein>
    <recommendedName>
        <fullName evidence="7">Response regulatory domain-containing protein</fullName>
    </recommendedName>
</protein>
<dbReference type="GO" id="GO:0005829">
    <property type="term" value="C:cytosol"/>
    <property type="evidence" value="ECO:0007669"/>
    <property type="project" value="TreeGrafter"/>
</dbReference>
<dbReference type="Proteomes" id="UP001329151">
    <property type="component" value="Chromosome"/>
</dbReference>
<gene>
    <name evidence="8" type="ORF">RGQ30_14160</name>
</gene>
<dbReference type="Gene3D" id="3.40.50.2300">
    <property type="match status" value="1"/>
</dbReference>
<evidence type="ECO:0000259" key="7">
    <source>
        <dbReference type="PROSITE" id="PS50110"/>
    </source>
</evidence>
<dbReference type="Gene3D" id="1.25.40.10">
    <property type="entry name" value="Tetratricopeptide repeat domain"/>
    <property type="match status" value="1"/>
</dbReference>
<dbReference type="SMART" id="SM00448">
    <property type="entry name" value="REC"/>
    <property type="match status" value="1"/>
</dbReference>
<reference evidence="8 9" key="1">
    <citation type="submission" date="2023-10" db="EMBL/GenBank/DDBJ databases">
        <title>Complete Genome Sequence of Limnobacter thiooxidans CS-K2T, Isolated from freshwater lake sediments in Bavaria, Germany.</title>
        <authorList>
            <person name="Naruki M."/>
            <person name="Watanabe A."/>
            <person name="Warashina T."/>
            <person name="Morita T."/>
            <person name="Arakawa K."/>
        </authorList>
    </citation>
    <scope>NUCLEOTIDE SEQUENCE [LARGE SCALE GENOMIC DNA]</scope>
    <source>
        <strain evidence="8 9">CS-K2</strain>
    </source>
</reference>
<organism evidence="8 9">
    <name type="scientific">Limnobacter thiooxidans</name>
    <dbReference type="NCBI Taxonomy" id="131080"/>
    <lineage>
        <taxon>Bacteria</taxon>
        <taxon>Pseudomonadati</taxon>
        <taxon>Pseudomonadota</taxon>
        <taxon>Betaproteobacteria</taxon>
        <taxon>Burkholderiales</taxon>
        <taxon>Burkholderiaceae</taxon>
        <taxon>Limnobacter</taxon>
    </lineage>
</organism>
<dbReference type="SUPFAM" id="SSF48452">
    <property type="entry name" value="TPR-like"/>
    <property type="match status" value="1"/>
</dbReference>
<evidence type="ECO:0000313" key="9">
    <source>
        <dbReference type="Proteomes" id="UP001329151"/>
    </source>
</evidence>
<dbReference type="GO" id="GO:0006355">
    <property type="term" value="P:regulation of DNA-templated transcription"/>
    <property type="evidence" value="ECO:0007669"/>
    <property type="project" value="TreeGrafter"/>
</dbReference>
<dbReference type="EMBL" id="AP028947">
    <property type="protein sequence ID" value="BET25915.1"/>
    <property type="molecule type" value="Genomic_DNA"/>
</dbReference>
<dbReference type="PANTHER" id="PTHR48111">
    <property type="entry name" value="REGULATOR OF RPOS"/>
    <property type="match status" value="1"/>
</dbReference>
<dbReference type="Pfam" id="PF14559">
    <property type="entry name" value="TPR_19"/>
    <property type="match status" value="1"/>
</dbReference>
<accession>A0AA86MEG9</accession>